<dbReference type="Pfam" id="PF10373">
    <property type="entry name" value="EST1_DNA_bind"/>
    <property type="match status" value="1"/>
</dbReference>
<proteinExistence type="predicted"/>
<dbReference type="InterPro" id="IPR019458">
    <property type="entry name" value="Est1-like_N"/>
</dbReference>
<keyword evidence="1" id="KW-0677">Repeat</keyword>
<dbReference type="AlphaFoldDB" id="A0AAD7PV67"/>
<dbReference type="EMBL" id="JARAOO010000005">
    <property type="protein sequence ID" value="KAJ7968577.1"/>
    <property type="molecule type" value="Genomic_DNA"/>
</dbReference>
<dbReference type="PANTHER" id="PTHR15696:SF0">
    <property type="entry name" value="TELOMERASE-BINDING PROTEIN EST1A"/>
    <property type="match status" value="1"/>
</dbReference>
<evidence type="ECO:0000313" key="5">
    <source>
        <dbReference type="EMBL" id="KAJ7968577.1"/>
    </source>
</evidence>
<dbReference type="PANTHER" id="PTHR15696">
    <property type="entry name" value="SMG-7 SUPPRESSOR WITH MORPHOLOGICAL EFFECT ON GENITALIA PROTEIN 7"/>
    <property type="match status" value="1"/>
</dbReference>
<dbReference type="KEGG" id="qsa:O6P43_012661"/>
<feature type="domain" description="Telomerase activating protein Est1-like N-terminal" evidence="4">
    <location>
        <begin position="69"/>
        <end position="190"/>
    </location>
</feature>
<dbReference type="Gene3D" id="1.25.40.10">
    <property type="entry name" value="Tetratricopeptide repeat domain"/>
    <property type="match status" value="1"/>
</dbReference>
<dbReference type="Pfam" id="PF10374">
    <property type="entry name" value="EST1"/>
    <property type="match status" value="1"/>
</dbReference>
<accession>A0AAD7PV67</accession>
<feature type="domain" description="DNA/RNA-binding" evidence="3">
    <location>
        <begin position="202"/>
        <end position="519"/>
    </location>
</feature>
<dbReference type="GO" id="GO:0070034">
    <property type="term" value="F:telomerase RNA binding"/>
    <property type="evidence" value="ECO:0007669"/>
    <property type="project" value="TreeGrafter"/>
</dbReference>
<evidence type="ECO:0000259" key="3">
    <source>
        <dbReference type="Pfam" id="PF10373"/>
    </source>
</evidence>
<gene>
    <name evidence="5" type="ORF">O6P43_012661</name>
</gene>
<dbReference type="Proteomes" id="UP001163823">
    <property type="component" value="Chromosome 5"/>
</dbReference>
<name>A0AAD7PV67_QUISA</name>
<reference evidence="5" key="1">
    <citation type="journal article" date="2023" name="Science">
        <title>Elucidation of the pathway for biosynthesis of saponin adjuvants from the soapbark tree.</title>
        <authorList>
            <person name="Reed J."/>
            <person name="Orme A."/>
            <person name="El-Demerdash A."/>
            <person name="Owen C."/>
            <person name="Martin L.B.B."/>
            <person name="Misra R.C."/>
            <person name="Kikuchi S."/>
            <person name="Rejzek M."/>
            <person name="Martin A.C."/>
            <person name="Harkess A."/>
            <person name="Leebens-Mack J."/>
            <person name="Louveau T."/>
            <person name="Stephenson M.J."/>
            <person name="Osbourn A."/>
        </authorList>
    </citation>
    <scope>NUCLEOTIDE SEQUENCE</scope>
    <source>
        <strain evidence="5">S10</strain>
    </source>
</reference>
<comment type="caution">
    <text evidence="5">The sequence shown here is derived from an EMBL/GenBank/DDBJ whole genome shotgun (WGS) entry which is preliminary data.</text>
</comment>
<dbReference type="InterPro" id="IPR011990">
    <property type="entry name" value="TPR-like_helical_dom_sf"/>
</dbReference>
<dbReference type="InterPro" id="IPR018834">
    <property type="entry name" value="DNA/RNA-bd_Est1-type"/>
</dbReference>
<dbReference type="InterPro" id="IPR045153">
    <property type="entry name" value="Est1/Ebs1-like"/>
</dbReference>
<dbReference type="GO" id="GO:0042162">
    <property type="term" value="F:telomeric DNA binding"/>
    <property type="evidence" value="ECO:0007669"/>
    <property type="project" value="TreeGrafter"/>
</dbReference>
<protein>
    <submittedName>
        <fullName evidence="5">Protein SMG7</fullName>
    </submittedName>
</protein>
<dbReference type="GO" id="GO:0000184">
    <property type="term" value="P:nuclear-transcribed mRNA catabolic process, nonsense-mediated decay"/>
    <property type="evidence" value="ECO:0007669"/>
    <property type="project" value="TreeGrafter"/>
</dbReference>
<feature type="compositionally biased region" description="Basic and acidic residues" evidence="2">
    <location>
        <begin position="592"/>
        <end position="618"/>
    </location>
</feature>
<evidence type="ECO:0000259" key="4">
    <source>
        <dbReference type="Pfam" id="PF10374"/>
    </source>
</evidence>
<organism evidence="5 6">
    <name type="scientific">Quillaja saponaria</name>
    <name type="common">Soap bark tree</name>
    <dbReference type="NCBI Taxonomy" id="32244"/>
    <lineage>
        <taxon>Eukaryota</taxon>
        <taxon>Viridiplantae</taxon>
        <taxon>Streptophyta</taxon>
        <taxon>Embryophyta</taxon>
        <taxon>Tracheophyta</taxon>
        <taxon>Spermatophyta</taxon>
        <taxon>Magnoliopsida</taxon>
        <taxon>eudicotyledons</taxon>
        <taxon>Gunneridae</taxon>
        <taxon>Pentapetalae</taxon>
        <taxon>rosids</taxon>
        <taxon>fabids</taxon>
        <taxon>Fabales</taxon>
        <taxon>Quillajaceae</taxon>
        <taxon>Quillaja</taxon>
    </lineage>
</organism>
<dbReference type="FunFam" id="1.25.40.10:FF:000225">
    <property type="entry name" value="Protein SMG7"/>
    <property type="match status" value="1"/>
</dbReference>
<sequence length="998" mass="113649">MACNHPFSLGSQKERQILIEFGNSEKQLWALIHSKGLLHRDAQELYRKVRCGYEKIIISNFNQSELQDVEYSLWKLHYKHIDEFRKRIKKGSDNAESTKSGIPQISVNVHGSNENHLKEFRSFLSEATEFYQNLIVKLRKSYGVPEEALFLKKGCISTSVEPHDRLKCQFLCHRFLVCMGDLARYKQQYENPSSQNLNWSLAATHYVEATKIWPDSGNPQNQLAVLATYIGDEFLALYHCVRSLAVKEPFPDAWNNLILLLEKNRSTHLHMHSSGATFNFSEPSERSIFEMASQSSDGITNTDSNEIGETKLWSLLVRTISFFFIKSRDSLEEFPTAFASTMGELDKMMDLDDTKIMAALESYLEMDSARRGPFRALQLICVLIFVLKNLMDNPEAKESKEKNGKQQFELTQLALAATFNFMGRFVGRCLKASSFHSCPLSPAVLVFVEWSLSMLEVAEIYLVDPIIISRSAMSYFFGELIELLNQLNADRSETKMFSDSAPLWEDYELRGFAPLASQHLSLDFSGNLEHVDNLESGIELRIQRIIKAALKIGNRSNDSQKWIIYDELRRTFHAEVIQEKKESQVKSTSSYPERKEHPYEATQEHERQINEENPRNDTMKGNFVPVEEEEVILFRPLTRYYSAPFYTSSSMNDHMSPKDKEDHSLPSDECLRHATSLLMAQNPANSDPSGFHADITNFRRNKQEPFLKETFEHPFSEGPISAGPPSLSGWVLNRESLSYDREKRDSGISEHLQTIEEIVSSSLTGLSISDTKDSIISSADETAMFHSSSTSYSAPMPSAPLLPEDAVWFTDVPSSLSDYSIIEGINKTIKYPDASLVSGYSDWSATHAPGNYGPGFPAFMDGYLLPGKMTSSEWLRWYRENHNPERANNHISPVQFNAPGINENFHDHVSSRPSDFDPWGNPLSYKQYMHTEPLPLHPGLPSVLGADEHIGERLFHNYQGQSPYGCGAVTDLRYEPESLLEYLKDKEWQLQQDPTGQL</sequence>
<dbReference type="SUPFAM" id="SSF48452">
    <property type="entry name" value="TPR-like"/>
    <property type="match status" value="1"/>
</dbReference>
<keyword evidence="6" id="KW-1185">Reference proteome</keyword>
<evidence type="ECO:0000256" key="1">
    <source>
        <dbReference type="ARBA" id="ARBA00022737"/>
    </source>
</evidence>
<evidence type="ECO:0000256" key="2">
    <source>
        <dbReference type="SAM" id="MobiDB-lite"/>
    </source>
</evidence>
<evidence type="ECO:0000313" key="6">
    <source>
        <dbReference type="Proteomes" id="UP001163823"/>
    </source>
</evidence>
<feature type="region of interest" description="Disordered" evidence="2">
    <location>
        <begin position="581"/>
        <end position="620"/>
    </location>
</feature>
<dbReference type="GO" id="GO:0005697">
    <property type="term" value="C:telomerase holoenzyme complex"/>
    <property type="evidence" value="ECO:0007669"/>
    <property type="project" value="TreeGrafter"/>
</dbReference>